<proteinExistence type="inferred from homology"/>
<name>A0A975C3I0_9CAUL</name>
<dbReference type="GO" id="GO:0003755">
    <property type="term" value="F:peptidyl-prolyl cis-trans isomerase activity"/>
    <property type="evidence" value="ECO:0007669"/>
    <property type="project" value="UniProtKB-UniRule"/>
</dbReference>
<dbReference type="PANTHER" id="PTHR45625">
    <property type="entry name" value="PEPTIDYL-PROLYL CIS-TRANS ISOMERASE-RELATED"/>
    <property type="match status" value="1"/>
</dbReference>
<feature type="region of interest" description="Disordered" evidence="5">
    <location>
        <begin position="1"/>
        <end position="26"/>
    </location>
</feature>
<evidence type="ECO:0000256" key="3">
    <source>
        <dbReference type="ARBA" id="ARBA00023235"/>
    </source>
</evidence>
<evidence type="ECO:0000259" key="6">
    <source>
        <dbReference type="PROSITE" id="PS50072"/>
    </source>
</evidence>
<dbReference type="InterPro" id="IPR044666">
    <property type="entry name" value="Cyclophilin_A-like"/>
</dbReference>
<reference evidence="7" key="1">
    <citation type="submission" date="2020-09" db="EMBL/GenBank/DDBJ databases">
        <title>Brevundimonas sp. LVF2 isolated from a puddle in Goettingen, Germany.</title>
        <authorList>
            <person name="Friedrich I."/>
            <person name="Klassen A."/>
            <person name="Hannes N."/>
            <person name="Schneider D."/>
            <person name="Hertel R."/>
            <person name="Daniel R."/>
        </authorList>
    </citation>
    <scope>NUCLEOTIDE SEQUENCE</scope>
    <source>
        <strain evidence="7">LVF2</strain>
    </source>
</reference>
<dbReference type="KEGG" id="bgoe:IFJ75_03450"/>
<sequence>MALAVGPAGAQVIAPPPPQGAVPPATPLPPADAADWRTVSPDNLLVIDTTKGRILVELEPRVAPQSVERIRTLTNRGFYDGLKFHRVIRGFMAQTGDPLGTGAGSSDLPDVPGEFSFRRGRNPDFAIVPNASTSGVRGILGSLPIQTQPDAQMFVTADMKVDAGGLFCPGVAGMARSADPNSANSQFYLMTGANPNLNGTYTTFGRVVSGLDVVKALNAGADASDGAVANPDVMTKAQLASAMPEAQRPVVKVLLPTSPAFAQRYEATRNRLGLNFGICDVETPSIVTGG</sequence>
<dbReference type="Proteomes" id="UP000663918">
    <property type="component" value="Chromosome"/>
</dbReference>
<protein>
    <recommendedName>
        <fullName evidence="4">Peptidyl-prolyl cis-trans isomerase</fullName>
        <shortName evidence="4">PPIase</shortName>
        <ecNumber evidence="4">5.2.1.8</ecNumber>
    </recommendedName>
</protein>
<dbReference type="InterPro" id="IPR020892">
    <property type="entry name" value="Cyclophilin-type_PPIase_CS"/>
</dbReference>
<dbReference type="GO" id="GO:0006457">
    <property type="term" value="P:protein folding"/>
    <property type="evidence" value="ECO:0007669"/>
    <property type="project" value="InterPro"/>
</dbReference>
<dbReference type="InterPro" id="IPR002130">
    <property type="entry name" value="Cyclophilin-type_PPIase_dom"/>
</dbReference>
<dbReference type="SUPFAM" id="SSF50891">
    <property type="entry name" value="Cyclophilin-like"/>
    <property type="match status" value="1"/>
</dbReference>
<dbReference type="EMBL" id="CP062222">
    <property type="protein sequence ID" value="QTC93178.1"/>
    <property type="molecule type" value="Genomic_DNA"/>
</dbReference>
<evidence type="ECO:0000256" key="2">
    <source>
        <dbReference type="ARBA" id="ARBA00023110"/>
    </source>
</evidence>
<keyword evidence="2 4" id="KW-0697">Rotamase</keyword>
<dbReference type="InterPro" id="IPR029000">
    <property type="entry name" value="Cyclophilin-like_dom_sf"/>
</dbReference>
<dbReference type="Gene3D" id="2.40.100.10">
    <property type="entry name" value="Cyclophilin-like"/>
    <property type="match status" value="1"/>
</dbReference>
<evidence type="ECO:0000256" key="1">
    <source>
        <dbReference type="ARBA" id="ARBA00007365"/>
    </source>
</evidence>
<evidence type="ECO:0000313" key="7">
    <source>
        <dbReference type="EMBL" id="QTC93178.1"/>
    </source>
</evidence>
<feature type="compositionally biased region" description="Low complexity" evidence="5">
    <location>
        <begin position="1"/>
        <end position="13"/>
    </location>
</feature>
<dbReference type="PROSITE" id="PS00170">
    <property type="entry name" value="CSA_PPIASE_1"/>
    <property type="match status" value="1"/>
</dbReference>
<dbReference type="PROSITE" id="PS50072">
    <property type="entry name" value="CSA_PPIASE_2"/>
    <property type="match status" value="1"/>
</dbReference>
<dbReference type="EC" id="5.2.1.8" evidence="4"/>
<dbReference type="PRINTS" id="PR00153">
    <property type="entry name" value="CSAPPISMRASE"/>
</dbReference>
<dbReference type="Pfam" id="PF00160">
    <property type="entry name" value="Pro_isomerase"/>
    <property type="match status" value="1"/>
</dbReference>
<dbReference type="AlphaFoldDB" id="A0A975C3I0"/>
<evidence type="ECO:0000313" key="8">
    <source>
        <dbReference type="Proteomes" id="UP000663918"/>
    </source>
</evidence>
<organism evidence="7 8">
    <name type="scientific">Brevundimonas goettingensis</name>
    <dbReference type="NCBI Taxonomy" id="2774190"/>
    <lineage>
        <taxon>Bacteria</taxon>
        <taxon>Pseudomonadati</taxon>
        <taxon>Pseudomonadota</taxon>
        <taxon>Alphaproteobacteria</taxon>
        <taxon>Caulobacterales</taxon>
        <taxon>Caulobacteraceae</taxon>
        <taxon>Brevundimonas</taxon>
    </lineage>
</organism>
<comment type="similarity">
    <text evidence="1 4">Belongs to the cyclophilin-type PPIase family.</text>
</comment>
<keyword evidence="3 4" id="KW-0413">Isomerase</keyword>
<dbReference type="PANTHER" id="PTHR45625:SF4">
    <property type="entry name" value="PEPTIDYLPROLYL ISOMERASE DOMAIN AND WD REPEAT-CONTAINING PROTEIN 1"/>
    <property type="match status" value="1"/>
</dbReference>
<comment type="catalytic activity">
    <reaction evidence="4">
        <text>[protein]-peptidylproline (omega=180) = [protein]-peptidylproline (omega=0)</text>
        <dbReference type="Rhea" id="RHEA:16237"/>
        <dbReference type="Rhea" id="RHEA-COMP:10747"/>
        <dbReference type="Rhea" id="RHEA-COMP:10748"/>
        <dbReference type="ChEBI" id="CHEBI:83833"/>
        <dbReference type="ChEBI" id="CHEBI:83834"/>
        <dbReference type="EC" id="5.2.1.8"/>
    </reaction>
</comment>
<feature type="compositionally biased region" description="Pro residues" evidence="5">
    <location>
        <begin position="14"/>
        <end position="26"/>
    </location>
</feature>
<evidence type="ECO:0000256" key="4">
    <source>
        <dbReference type="RuleBase" id="RU363019"/>
    </source>
</evidence>
<comment type="function">
    <text evidence="4">PPIases accelerate the folding of proteins. It catalyzes the cis-trans isomerization of proline imidic peptide bonds in oligopeptides.</text>
</comment>
<gene>
    <name evidence="7" type="ORF">IFJ75_03450</name>
</gene>
<accession>A0A975C3I0</accession>
<feature type="domain" description="PPIase cyclophilin-type" evidence="6">
    <location>
        <begin position="52"/>
        <end position="260"/>
    </location>
</feature>
<keyword evidence="8" id="KW-1185">Reference proteome</keyword>
<evidence type="ECO:0000256" key="5">
    <source>
        <dbReference type="SAM" id="MobiDB-lite"/>
    </source>
</evidence>
<dbReference type="CDD" id="cd00317">
    <property type="entry name" value="cyclophilin"/>
    <property type="match status" value="1"/>
</dbReference>